<dbReference type="Proteomes" id="UP001211987">
    <property type="component" value="Unassembled WGS sequence"/>
</dbReference>
<proteinExistence type="predicted"/>
<organism evidence="1 2">
    <name type="scientific">Thomasclavelia ramosa</name>
    <dbReference type="NCBI Taxonomy" id="1547"/>
    <lineage>
        <taxon>Bacteria</taxon>
        <taxon>Bacillati</taxon>
        <taxon>Bacillota</taxon>
        <taxon>Erysipelotrichia</taxon>
        <taxon>Erysipelotrichales</taxon>
        <taxon>Coprobacillaceae</taxon>
        <taxon>Thomasclavelia</taxon>
    </lineage>
</organism>
<dbReference type="AlphaFoldDB" id="A0AB35IS34"/>
<name>A0AB35IS34_9FIRM</name>
<accession>A0AB35IS34</accession>
<dbReference type="EMBL" id="JAQLKE010000077">
    <property type="protein sequence ID" value="MDB7086020.1"/>
    <property type="molecule type" value="Genomic_DNA"/>
</dbReference>
<gene>
    <name evidence="1" type="ORF">PM738_19785</name>
</gene>
<protein>
    <submittedName>
        <fullName evidence="1">Uncharacterized protein</fullName>
    </submittedName>
</protein>
<comment type="caution">
    <text evidence="1">The sequence shown here is derived from an EMBL/GenBank/DDBJ whole genome shotgun (WGS) entry which is preliminary data.</text>
</comment>
<evidence type="ECO:0000313" key="2">
    <source>
        <dbReference type="Proteomes" id="UP001211987"/>
    </source>
</evidence>
<sequence length="42" mass="4854">MCEKDSKLFEELEMIEDDIEISDEDIESEQFFPLKGAGVTNE</sequence>
<reference evidence="1" key="1">
    <citation type="submission" date="2023-01" db="EMBL/GenBank/DDBJ databases">
        <title>Human gut microbiome strain richness.</title>
        <authorList>
            <person name="Chen-Liaw A."/>
        </authorList>
    </citation>
    <scope>NUCLEOTIDE SEQUENCE</scope>
    <source>
        <strain evidence="1">1001217st2_G6_1001217B_191108</strain>
    </source>
</reference>
<evidence type="ECO:0000313" key="1">
    <source>
        <dbReference type="EMBL" id="MDB7086020.1"/>
    </source>
</evidence>
<dbReference type="RefSeq" id="WP_008791068.1">
    <property type="nucleotide sequence ID" value="NZ_CP083622.1"/>
</dbReference>